<evidence type="ECO:0000256" key="3">
    <source>
        <dbReference type="ARBA" id="ARBA00023125"/>
    </source>
</evidence>
<dbReference type="Gene3D" id="1.10.10.60">
    <property type="entry name" value="Homeodomain-like"/>
    <property type="match status" value="1"/>
</dbReference>
<accession>A0A7U4JBA2</accession>
<dbReference type="SUPFAM" id="SSF46689">
    <property type="entry name" value="Homeodomain-like"/>
    <property type="match status" value="1"/>
</dbReference>
<dbReference type="PROSITE" id="PS50977">
    <property type="entry name" value="HTH_TETR_2"/>
    <property type="match status" value="1"/>
</dbReference>
<dbReference type="PANTHER" id="PTHR30055:SF151">
    <property type="entry name" value="TRANSCRIPTIONAL REGULATORY PROTEIN"/>
    <property type="match status" value="1"/>
</dbReference>
<dbReference type="InterPro" id="IPR003012">
    <property type="entry name" value="Tet_transcr_reg_TetR"/>
</dbReference>
<sequence length="189" mass="20487">MRRPNGPELDRDRLIGAAFAVLAQEGLDGLTMRKVAAHLGVQAPAIYWHVEDKAMLLGSMARDIYADAYAACPGAQDWRQWLLQFGAALRASFARRRDGARLCATAKPVAHPDPKENAARIAAPLVALGLDPQAALSFQAVVISYVLGWSMFEANGPMHDFLDRIMPFGETFQTGLDAIVGGLSNPYAH</sequence>
<dbReference type="GO" id="GO:0003700">
    <property type="term" value="F:DNA-binding transcription factor activity"/>
    <property type="evidence" value="ECO:0007669"/>
    <property type="project" value="TreeGrafter"/>
</dbReference>
<dbReference type="Pfam" id="PF00440">
    <property type="entry name" value="TetR_N"/>
    <property type="match status" value="1"/>
</dbReference>
<feature type="DNA-binding region" description="H-T-H motif" evidence="5">
    <location>
        <begin position="31"/>
        <end position="50"/>
    </location>
</feature>
<keyword evidence="2" id="KW-0805">Transcription regulation</keyword>
<dbReference type="PRINTS" id="PR00455">
    <property type="entry name" value="HTHTETR"/>
</dbReference>
<dbReference type="Gene3D" id="1.10.357.10">
    <property type="entry name" value="Tetracycline Repressor, domain 2"/>
    <property type="match status" value="1"/>
</dbReference>
<dbReference type="PRINTS" id="PR00400">
    <property type="entry name" value="TETREPRESSOR"/>
</dbReference>
<dbReference type="RefSeq" id="WP_044334694.1">
    <property type="nucleotide sequence ID" value="NZ_CP010836.1"/>
</dbReference>
<keyword evidence="8" id="KW-1185">Reference proteome</keyword>
<evidence type="ECO:0000256" key="1">
    <source>
        <dbReference type="ARBA" id="ARBA00002856"/>
    </source>
</evidence>
<gene>
    <name evidence="7" type="ORF">TS85_20455</name>
</gene>
<dbReference type="InterPro" id="IPR023772">
    <property type="entry name" value="DNA-bd_HTH_TetR-type_CS"/>
</dbReference>
<dbReference type="EMBL" id="CP010836">
    <property type="protein sequence ID" value="AJP73661.1"/>
    <property type="molecule type" value="Genomic_DNA"/>
</dbReference>
<name>A0A7U4JBA2_9SPHN</name>
<comment type="function">
    <text evidence="1">TetR is the repressor of the tetracycline resistance element; its N-terminal region forms a helix-turn-helix structure and binds DNA. Binding of tetracycline to TetR reduces the repressor affinity for the tetracycline resistance gene (tetA) promoter operator sites.</text>
</comment>
<evidence type="ECO:0000256" key="5">
    <source>
        <dbReference type="PROSITE-ProRule" id="PRU00335"/>
    </source>
</evidence>
<reference evidence="7 8" key="2">
    <citation type="submission" date="2015-02" db="EMBL/GenBank/DDBJ databases">
        <title>The complete genome of Sphingomonas hengshuiensis sp. WHSC-8 isolated from soil of Hengshui Lake.</title>
        <authorList>
            <person name="Wei S."/>
            <person name="Guo J."/>
            <person name="Su C."/>
            <person name="Wu R."/>
            <person name="Zhang Z."/>
            <person name="Liang K."/>
            <person name="Li H."/>
            <person name="Wang T."/>
            <person name="Liu H."/>
            <person name="Zhang C."/>
            <person name="Li Z."/>
            <person name="Wang Q."/>
            <person name="Meng J."/>
        </authorList>
    </citation>
    <scope>NUCLEOTIDE SEQUENCE [LARGE SCALE GENOMIC DNA]</scope>
    <source>
        <strain evidence="7 8">WHSC-8</strain>
    </source>
</reference>
<dbReference type="GO" id="GO:0045892">
    <property type="term" value="P:negative regulation of DNA-templated transcription"/>
    <property type="evidence" value="ECO:0007669"/>
    <property type="project" value="InterPro"/>
</dbReference>
<evidence type="ECO:0000259" key="6">
    <source>
        <dbReference type="PROSITE" id="PS50977"/>
    </source>
</evidence>
<dbReference type="InterPro" id="IPR050109">
    <property type="entry name" value="HTH-type_TetR-like_transc_reg"/>
</dbReference>
<dbReference type="InterPro" id="IPR036271">
    <property type="entry name" value="Tet_transcr_reg_TetR-rel_C_sf"/>
</dbReference>
<reference evidence="7 8" key="1">
    <citation type="journal article" date="2015" name="Int. J. Syst. Evol. Microbiol.">
        <title>Sphingomonas hengshuiensis sp. nov., isolated from lake wetland.</title>
        <authorList>
            <person name="Wei S."/>
            <person name="Wang T."/>
            <person name="Liu H."/>
            <person name="Zhang C."/>
            <person name="Guo J."/>
            <person name="Wang Q."/>
            <person name="Liang K."/>
            <person name="Zhang Z."/>
        </authorList>
    </citation>
    <scope>NUCLEOTIDE SEQUENCE [LARGE SCALE GENOMIC DNA]</scope>
    <source>
        <strain evidence="7 8">WHSC-8</strain>
    </source>
</reference>
<dbReference type="AlphaFoldDB" id="A0A7U4JBA2"/>
<keyword evidence="4" id="KW-0804">Transcription</keyword>
<organism evidence="7 8">
    <name type="scientific">Sphingomonas hengshuiensis</name>
    <dbReference type="NCBI Taxonomy" id="1609977"/>
    <lineage>
        <taxon>Bacteria</taxon>
        <taxon>Pseudomonadati</taxon>
        <taxon>Pseudomonadota</taxon>
        <taxon>Alphaproteobacteria</taxon>
        <taxon>Sphingomonadales</taxon>
        <taxon>Sphingomonadaceae</taxon>
        <taxon>Sphingomonas</taxon>
    </lineage>
</organism>
<evidence type="ECO:0000256" key="2">
    <source>
        <dbReference type="ARBA" id="ARBA00023015"/>
    </source>
</evidence>
<dbReference type="InterPro" id="IPR001647">
    <property type="entry name" value="HTH_TetR"/>
</dbReference>
<evidence type="ECO:0000256" key="4">
    <source>
        <dbReference type="ARBA" id="ARBA00023163"/>
    </source>
</evidence>
<dbReference type="OrthoDB" id="4541465at2"/>
<dbReference type="Proteomes" id="UP000032300">
    <property type="component" value="Chromosome"/>
</dbReference>
<dbReference type="GO" id="GO:0046677">
    <property type="term" value="P:response to antibiotic"/>
    <property type="evidence" value="ECO:0007669"/>
    <property type="project" value="InterPro"/>
</dbReference>
<keyword evidence="3 5" id="KW-0238">DNA-binding</keyword>
<evidence type="ECO:0000313" key="8">
    <source>
        <dbReference type="Proteomes" id="UP000032300"/>
    </source>
</evidence>
<protein>
    <recommendedName>
        <fullName evidence="6">HTH tetR-type domain-containing protein</fullName>
    </recommendedName>
</protein>
<evidence type="ECO:0000313" key="7">
    <source>
        <dbReference type="EMBL" id="AJP73661.1"/>
    </source>
</evidence>
<dbReference type="PROSITE" id="PS01081">
    <property type="entry name" value="HTH_TETR_1"/>
    <property type="match status" value="1"/>
</dbReference>
<dbReference type="GO" id="GO:0000976">
    <property type="term" value="F:transcription cis-regulatory region binding"/>
    <property type="evidence" value="ECO:0007669"/>
    <property type="project" value="TreeGrafter"/>
</dbReference>
<feature type="domain" description="HTH tetR-type" evidence="6">
    <location>
        <begin position="8"/>
        <end position="68"/>
    </location>
</feature>
<dbReference type="InterPro" id="IPR009057">
    <property type="entry name" value="Homeodomain-like_sf"/>
</dbReference>
<proteinExistence type="predicted"/>
<dbReference type="KEGG" id="sphi:TS85_20455"/>
<dbReference type="SUPFAM" id="SSF48498">
    <property type="entry name" value="Tetracyclin repressor-like, C-terminal domain"/>
    <property type="match status" value="1"/>
</dbReference>
<dbReference type="PANTHER" id="PTHR30055">
    <property type="entry name" value="HTH-TYPE TRANSCRIPTIONAL REGULATOR RUTR"/>
    <property type="match status" value="1"/>
</dbReference>